<dbReference type="PANTHER" id="PTHR46889">
    <property type="entry name" value="TRANSPOSASE INSF FOR INSERTION SEQUENCE IS3B-RELATED"/>
    <property type="match status" value="1"/>
</dbReference>
<dbReference type="Proteomes" id="UP000199296">
    <property type="component" value="Unassembled WGS sequence"/>
</dbReference>
<dbReference type="AlphaFoldDB" id="A0A1G7Z9Z8"/>
<dbReference type="InterPro" id="IPR012337">
    <property type="entry name" value="RNaseH-like_sf"/>
</dbReference>
<dbReference type="RefSeq" id="WP_143002842.1">
    <property type="nucleotide sequence ID" value="NZ_FNCW01000021.1"/>
</dbReference>
<proteinExistence type="predicted"/>
<dbReference type="InterPro" id="IPR036397">
    <property type="entry name" value="RNaseH_sf"/>
</dbReference>
<feature type="non-terminal residue" evidence="2">
    <location>
        <position position="1"/>
    </location>
</feature>
<accession>A0A1G7Z9Z8</accession>
<gene>
    <name evidence="2" type="ORF">SAMN04488027_1211</name>
</gene>
<reference evidence="2 3" key="1">
    <citation type="submission" date="2016-10" db="EMBL/GenBank/DDBJ databases">
        <authorList>
            <person name="de Groot N.N."/>
        </authorList>
    </citation>
    <scope>NUCLEOTIDE SEQUENCE [LARGE SCALE GENOMIC DNA]</scope>
    <source>
        <strain evidence="2 3">DSM 19803</strain>
    </source>
</reference>
<dbReference type="Gene3D" id="3.30.420.10">
    <property type="entry name" value="Ribonuclease H-like superfamily/Ribonuclease H"/>
    <property type="match status" value="1"/>
</dbReference>
<dbReference type="OrthoDB" id="9815231at2"/>
<keyword evidence="3" id="KW-1185">Reference proteome</keyword>
<sequence length="119" mass="13639">SDAGIKLSMGIKAQDNAFAERVNGTIKNEYLNLWHIDNLRVLRAKAKKAVEHYNTKRQHDSLSGKTPKEFKNYVLNLDSQERPMTIIYADGNYKIKEALKHHSLNPNEEPQAHNCPIEL</sequence>
<name>A0A1G7Z9Z8_9FLAO</name>
<feature type="domain" description="Integrase catalytic" evidence="1">
    <location>
        <begin position="1"/>
        <end position="75"/>
    </location>
</feature>
<dbReference type="EMBL" id="FNCW01000021">
    <property type="protein sequence ID" value="SDH05563.1"/>
    <property type="molecule type" value="Genomic_DNA"/>
</dbReference>
<organism evidence="2 3">
    <name type="scientific">Psychroflexus sediminis</name>
    <dbReference type="NCBI Taxonomy" id="470826"/>
    <lineage>
        <taxon>Bacteria</taxon>
        <taxon>Pseudomonadati</taxon>
        <taxon>Bacteroidota</taxon>
        <taxon>Flavobacteriia</taxon>
        <taxon>Flavobacteriales</taxon>
        <taxon>Flavobacteriaceae</taxon>
        <taxon>Psychroflexus</taxon>
    </lineage>
</organism>
<dbReference type="GO" id="GO:0015074">
    <property type="term" value="P:DNA integration"/>
    <property type="evidence" value="ECO:0007669"/>
    <property type="project" value="InterPro"/>
</dbReference>
<dbReference type="PROSITE" id="PS50994">
    <property type="entry name" value="INTEGRASE"/>
    <property type="match status" value="1"/>
</dbReference>
<dbReference type="InterPro" id="IPR001584">
    <property type="entry name" value="Integrase_cat-core"/>
</dbReference>
<dbReference type="Pfam" id="PF13683">
    <property type="entry name" value="rve_3"/>
    <property type="match status" value="1"/>
</dbReference>
<dbReference type="InterPro" id="IPR050900">
    <property type="entry name" value="Transposase_IS3/IS150/IS904"/>
</dbReference>
<dbReference type="GO" id="GO:0003676">
    <property type="term" value="F:nucleic acid binding"/>
    <property type="evidence" value="ECO:0007669"/>
    <property type="project" value="InterPro"/>
</dbReference>
<protein>
    <submittedName>
        <fullName evidence="2">Integrase core domain-containing protein</fullName>
    </submittedName>
</protein>
<dbReference type="PANTHER" id="PTHR46889:SF5">
    <property type="entry name" value="INTEGRASE PROTEIN"/>
    <property type="match status" value="1"/>
</dbReference>
<evidence type="ECO:0000259" key="1">
    <source>
        <dbReference type="PROSITE" id="PS50994"/>
    </source>
</evidence>
<evidence type="ECO:0000313" key="2">
    <source>
        <dbReference type="EMBL" id="SDH05563.1"/>
    </source>
</evidence>
<dbReference type="SUPFAM" id="SSF53098">
    <property type="entry name" value="Ribonuclease H-like"/>
    <property type="match status" value="1"/>
</dbReference>
<evidence type="ECO:0000313" key="3">
    <source>
        <dbReference type="Proteomes" id="UP000199296"/>
    </source>
</evidence>